<dbReference type="GO" id="GO:0008745">
    <property type="term" value="F:N-acetylmuramoyl-L-alanine amidase activity"/>
    <property type="evidence" value="ECO:0007669"/>
    <property type="project" value="InterPro"/>
</dbReference>
<dbReference type="CDD" id="cd02696">
    <property type="entry name" value="MurNAc-LAA"/>
    <property type="match status" value="1"/>
</dbReference>
<protein>
    <submittedName>
        <fullName evidence="5">Phagelysin</fullName>
    </submittedName>
</protein>
<dbReference type="PROSITE" id="PS51781">
    <property type="entry name" value="SH3B"/>
    <property type="match status" value="1"/>
</dbReference>
<keyword evidence="6" id="KW-1185">Reference proteome</keyword>
<evidence type="ECO:0000259" key="4">
    <source>
        <dbReference type="PROSITE" id="PS51781"/>
    </source>
</evidence>
<dbReference type="PANTHER" id="PTHR30404:SF8">
    <property type="entry name" value="AUTOLYSIN PH-RELATED"/>
    <property type="match status" value="1"/>
</dbReference>
<comment type="caution">
    <text evidence="5">The sequence shown here is derived from an EMBL/GenBank/DDBJ whole genome shotgun (WGS) entry which is preliminary data.</text>
</comment>
<reference evidence="5 6" key="1">
    <citation type="journal article" date="2015" name="Genome Biol. Evol.">
        <title>Comparative Genomics of Listeria Sensu Lato: Genus-Wide Differences in Evolutionary Dynamics and the Progressive Gain of Complex, Potentially Pathogenicity-Related Traits through Lateral Gene Transfer.</title>
        <authorList>
            <person name="Chiara M."/>
            <person name="Caruso M."/>
            <person name="D'Erchia A.M."/>
            <person name="Manzari C."/>
            <person name="Fraccalvieri R."/>
            <person name="Goffredo E."/>
            <person name="Latorre L."/>
            <person name="Miccolupo A."/>
            <person name="Padalino I."/>
            <person name="Santagada G."/>
            <person name="Chiocco D."/>
            <person name="Pesole G."/>
            <person name="Horner D.S."/>
            <person name="Parisi A."/>
        </authorList>
    </citation>
    <scope>NUCLEOTIDE SEQUENCE [LARGE SCALE GENOMIC DNA]</scope>
    <source>
        <strain evidence="5 6">1991</strain>
    </source>
</reference>
<name>A0A0J8GIZ5_9LIST</name>
<dbReference type="CDD" id="cd00174">
    <property type="entry name" value="SH3"/>
    <property type="match status" value="1"/>
</dbReference>
<dbReference type="InterPro" id="IPR050695">
    <property type="entry name" value="N-acetylmuramoyl_amidase_3"/>
</dbReference>
<dbReference type="PATRIC" id="fig|1430899.3.peg.377"/>
<feature type="region of interest" description="Disordered" evidence="3">
    <location>
        <begin position="1"/>
        <end position="21"/>
    </location>
</feature>
<dbReference type="EMBL" id="AZHO01000005">
    <property type="protein sequence ID" value="KMT60949.1"/>
    <property type="molecule type" value="Genomic_DNA"/>
</dbReference>
<dbReference type="GO" id="GO:0009253">
    <property type="term" value="P:peptidoglycan catabolic process"/>
    <property type="evidence" value="ECO:0007669"/>
    <property type="project" value="InterPro"/>
</dbReference>
<dbReference type="OrthoDB" id="9763643at2"/>
<organism evidence="5 6">
    <name type="scientific">Listeria fleischmannii 1991</name>
    <dbReference type="NCBI Taxonomy" id="1430899"/>
    <lineage>
        <taxon>Bacteria</taxon>
        <taxon>Bacillati</taxon>
        <taxon>Bacillota</taxon>
        <taxon>Bacilli</taxon>
        <taxon>Bacillales</taxon>
        <taxon>Listeriaceae</taxon>
        <taxon>Listeria</taxon>
    </lineage>
</organism>
<evidence type="ECO:0000256" key="3">
    <source>
        <dbReference type="SAM" id="MobiDB-lite"/>
    </source>
</evidence>
<evidence type="ECO:0000313" key="5">
    <source>
        <dbReference type="EMBL" id="KMT60949.1"/>
    </source>
</evidence>
<dbReference type="SMART" id="SM00287">
    <property type="entry name" value="SH3b"/>
    <property type="match status" value="1"/>
</dbReference>
<dbReference type="AlphaFoldDB" id="A0A0J8GIZ5"/>
<dbReference type="GO" id="GO:0071555">
    <property type="term" value="P:cell wall organization"/>
    <property type="evidence" value="ECO:0007669"/>
    <property type="project" value="UniProtKB-KW"/>
</dbReference>
<dbReference type="Pfam" id="PF01520">
    <property type="entry name" value="Amidase_3"/>
    <property type="match status" value="1"/>
</dbReference>
<dbReference type="GO" id="GO:0030288">
    <property type="term" value="C:outer membrane-bounded periplasmic space"/>
    <property type="evidence" value="ECO:0007669"/>
    <property type="project" value="TreeGrafter"/>
</dbReference>
<dbReference type="Proteomes" id="UP000052258">
    <property type="component" value="Unassembled WGS sequence"/>
</dbReference>
<proteinExistence type="predicted"/>
<dbReference type="SUPFAM" id="SSF53187">
    <property type="entry name" value="Zn-dependent exopeptidases"/>
    <property type="match status" value="1"/>
</dbReference>
<accession>A0A0J8GIZ5</accession>
<feature type="compositionally biased region" description="Polar residues" evidence="3">
    <location>
        <begin position="1"/>
        <end position="11"/>
    </location>
</feature>
<dbReference type="SMART" id="SM00646">
    <property type="entry name" value="Ami_3"/>
    <property type="match status" value="1"/>
</dbReference>
<evidence type="ECO:0000256" key="1">
    <source>
        <dbReference type="ARBA" id="ARBA00022801"/>
    </source>
</evidence>
<gene>
    <name evidence="5" type="ORF">X560_0369</name>
</gene>
<dbReference type="Gene3D" id="3.40.630.40">
    <property type="entry name" value="Zn-dependent exopeptidases"/>
    <property type="match status" value="1"/>
</dbReference>
<dbReference type="InterPro" id="IPR002508">
    <property type="entry name" value="MurNAc-LAA_cat"/>
</dbReference>
<keyword evidence="1" id="KW-0378">Hydrolase</keyword>
<sequence length="318" mass="35772">MSFQRFTSNAGHSYHTDGAQGNGYSEHAEAMKYNNEFIKQMKQVGYTVTNTTSEAKGQQAILSEQAHKANEVDRTGRLDVSFHFNSASASATGVEVLYYDQEVLASQVSQAIANALGIRNRGAKENKGLYFLANTNAPAILIEVAFISNAGDMKQATSKRVQAVAAIVKALTGKETPSAGFTGTWWRYARATHHIRTRPDWDSPVAFDIPNYYAVNMNYDKRENEFVEIEFQGQKGWFKDSLTEYWFEEKPTETYVVTAETVHFRDQQDWDSPVVQTKKKGDTVEVLREMDKPGWLQVILTEGVIGYIPDAPHYVKKV</sequence>
<evidence type="ECO:0000313" key="6">
    <source>
        <dbReference type="Proteomes" id="UP000052258"/>
    </source>
</evidence>
<dbReference type="RefSeq" id="WP_007476908.1">
    <property type="nucleotide sequence ID" value="NZ_KQ130610.1"/>
</dbReference>
<keyword evidence="2" id="KW-0961">Cell wall biogenesis/degradation</keyword>
<feature type="domain" description="SH3b" evidence="4">
    <location>
        <begin position="252"/>
        <end position="317"/>
    </location>
</feature>
<evidence type="ECO:0000256" key="2">
    <source>
        <dbReference type="ARBA" id="ARBA00023316"/>
    </source>
</evidence>
<dbReference type="InterPro" id="IPR003646">
    <property type="entry name" value="SH3-like_bac-type"/>
</dbReference>
<dbReference type="PANTHER" id="PTHR30404">
    <property type="entry name" value="N-ACETYLMURAMOYL-L-ALANINE AMIDASE"/>
    <property type="match status" value="1"/>
</dbReference>
<dbReference type="Gene3D" id="2.30.30.40">
    <property type="entry name" value="SH3 Domains"/>
    <property type="match status" value="1"/>
</dbReference>